<feature type="compositionally biased region" description="Polar residues" evidence="1">
    <location>
        <begin position="16"/>
        <end position="29"/>
    </location>
</feature>
<dbReference type="AlphaFoldDB" id="A0A1I4J6E2"/>
<feature type="compositionally biased region" description="Acidic residues" evidence="1">
    <location>
        <begin position="76"/>
        <end position="89"/>
    </location>
</feature>
<reference evidence="3" key="1">
    <citation type="submission" date="2016-10" db="EMBL/GenBank/DDBJ databases">
        <authorList>
            <person name="Varghese N."/>
            <person name="Submissions S."/>
        </authorList>
    </citation>
    <scope>NUCLEOTIDE SEQUENCE [LARGE SCALE GENOMIC DNA]</scope>
    <source>
        <strain evidence="3">CGMCC 1.7738</strain>
    </source>
</reference>
<organism evidence="2 3">
    <name type="scientific">Halogranum rubrum</name>
    <dbReference type="NCBI Taxonomy" id="553466"/>
    <lineage>
        <taxon>Archaea</taxon>
        <taxon>Methanobacteriati</taxon>
        <taxon>Methanobacteriota</taxon>
        <taxon>Stenosarchaea group</taxon>
        <taxon>Halobacteria</taxon>
        <taxon>Halobacteriales</taxon>
        <taxon>Haloferacaceae</taxon>
    </lineage>
</organism>
<dbReference type="InterPro" id="IPR058742">
    <property type="entry name" value="DUF7989"/>
</dbReference>
<feature type="region of interest" description="Disordered" evidence="1">
    <location>
        <begin position="1"/>
        <end position="89"/>
    </location>
</feature>
<feature type="compositionally biased region" description="Basic and acidic residues" evidence="1">
    <location>
        <begin position="51"/>
        <end position="61"/>
    </location>
</feature>
<evidence type="ECO:0000313" key="2">
    <source>
        <dbReference type="EMBL" id="SFL61763.1"/>
    </source>
</evidence>
<name>A0A1I4J6E2_9EURY</name>
<dbReference type="RefSeq" id="WP_089872461.1">
    <property type="nucleotide sequence ID" value="NZ_FOTC01000009.1"/>
</dbReference>
<sequence>MTDRDENRQPMKDVSHTNPYTGETFSTVYQRGPAVADGGETETRETDDEPEAMKDVDHTPPHGESANEVWERGGEDAPDDAVAEDEVDE</sequence>
<accession>A0A1I4J6E2</accession>
<gene>
    <name evidence="2" type="ORF">SAMN04487950_4398</name>
</gene>
<feature type="compositionally biased region" description="Basic and acidic residues" evidence="1">
    <location>
        <begin position="1"/>
        <end position="15"/>
    </location>
</feature>
<dbReference type="Proteomes" id="UP000199607">
    <property type="component" value="Unassembled WGS sequence"/>
</dbReference>
<keyword evidence="3" id="KW-1185">Reference proteome</keyword>
<evidence type="ECO:0000313" key="3">
    <source>
        <dbReference type="Proteomes" id="UP000199607"/>
    </source>
</evidence>
<evidence type="ECO:0000256" key="1">
    <source>
        <dbReference type="SAM" id="MobiDB-lite"/>
    </source>
</evidence>
<dbReference type="EMBL" id="FOTC01000009">
    <property type="protein sequence ID" value="SFL61763.1"/>
    <property type="molecule type" value="Genomic_DNA"/>
</dbReference>
<dbReference type="STRING" id="553466.SAMN04487950_4398"/>
<dbReference type="Pfam" id="PF25951">
    <property type="entry name" value="DUF7989"/>
    <property type="match status" value="1"/>
</dbReference>
<proteinExistence type="predicted"/>
<protein>
    <submittedName>
        <fullName evidence="2">Uncharacterized protein</fullName>
    </submittedName>
</protein>